<dbReference type="NCBIfam" id="TIGR00078">
    <property type="entry name" value="nadC"/>
    <property type="match status" value="1"/>
</dbReference>
<feature type="domain" description="Quinolinate phosphoribosyl transferase N-terminal" evidence="12">
    <location>
        <begin position="25"/>
        <end position="110"/>
    </location>
</feature>
<evidence type="ECO:0000259" key="11">
    <source>
        <dbReference type="Pfam" id="PF01729"/>
    </source>
</evidence>
<dbReference type="InterPro" id="IPR013785">
    <property type="entry name" value="Aldolase_TIM"/>
</dbReference>
<evidence type="ECO:0000256" key="4">
    <source>
        <dbReference type="ARBA" id="ARBA00011944"/>
    </source>
</evidence>
<gene>
    <name evidence="13" type="primary">nadC</name>
    <name evidence="13" type="ORF">GC102_17430</name>
</gene>
<dbReference type="Proteomes" id="UP000658690">
    <property type="component" value="Unassembled WGS sequence"/>
</dbReference>
<dbReference type="SUPFAM" id="SSF51690">
    <property type="entry name" value="Nicotinate/Quinolinate PRTase C-terminal domain-like"/>
    <property type="match status" value="1"/>
</dbReference>
<dbReference type="InterPro" id="IPR036068">
    <property type="entry name" value="Nicotinate_pribotase-like_C"/>
</dbReference>
<dbReference type="Gene3D" id="3.90.1170.20">
    <property type="entry name" value="Quinolinate phosphoribosyl transferase, N-terminal domain"/>
    <property type="match status" value="1"/>
</dbReference>
<dbReference type="GO" id="GO:0004514">
    <property type="term" value="F:nicotinate-nucleotide diphosphorylase (carboxylating) activity"/>
    <property type="evidence" value="ECO:0007669"/>
    <property type="project" value="UniProtKB-EC"/>
</dbReference>
<keyword evidence="5" id="KW-0662">Pyridine nucleotide biosynthesis</keyword>
<evidence type="ECO:0000256" key="1">
    <source>
        <dbReference type="ARBA" id="ARBA00003237"/>
    </source>
</evidence>
<comment type="catalytic activity">
    <reaction evidence="9">
        <text>nicotinate beta-D-ribonucleotide + CO2 + diphosphate = quinolinate + 5-phospho-alpha-D-ribose 1-diphosphate + 2 H(+)</text>
        <dbReference type="Rhea" id="RHEA:12733"/>
        <dbReference type="ChEBI" id="CHEBI:15378"/>
        <dbReference type="ChEBI" id="CHEBI:16526"/>
        <dbReference type="ChEBI" id="CHEBI:29959"/>
        <dbReference type="ChEBI" id="CHEBI:33019"/>
        <dbReference type="ChEBI" id="CHEBI:57502"/>
        <dbReference type="ChEBI" id="CHEBI:58017"/>
        <dbReference type="EC" id="2.4.2.19"/>
    </reaction>
</comment>
<comment type="function">
    <text evidence="1">Involved in the catabolism of quinolinic acid (QA).</text>
</comment>
<evidence type="ECO:0000313" key="13">
    <source>
        <dbReference type="EMBL" id="NOU87542.1"/>
    </source>
</evidence>
<keyword evidence="7 10" id="KW-0808">Transferase</keyword>
<dbReference type="PIRSF" id="PIRSF006250">
    <property type="entry name" value="NadC_ModD"/>
    <property type="match status" value="1"/>
</dbReference>
<dbReference type="InterPro" id="IPR022412">
    <property type="entry name" value="Quinolinate_PRibosylTrfase_N"/>
</dbReference>
<comment type="pathway">
    <text evidence="2">Cofactor biosynthesis; NAD(+) biosynthesis; nicotinate D-ribonucleotide from quinolinate: step 1/1.</text>
</comment>
<dbReference type="CDD" id="cd01572">
    <property type="entry name" value="QPRTase"/>
    <property type="match status" value="1"/>
</dbReference>
<dbReference type="Pfam" id="PF02749">
    <property type="entry name" value="QRPTase_N"/>
    <property type="match status" value="1"/>
</dbReference>
<comment type="caution">
    <text evidence="13">The sequence shown here is derived from an EMBL/GenBank/DDBJ whole genome shotgun (WGS) entry which is preliminary data.</text>
</comment>
<organism evidence="13 14">
    <name type="scientific">Paenibacillus germinis</name>
    <dbReference type="NCBI Taxonomy" id="2654979"/>
    <lineage>
        <taxon>Bacteria</taxon>
        <taxon>Bacillati</taxon>
        <taxon>Bacillota</taxon>
        <taxon>Bacilli</taxon>
        <taxon>Bacillales</taxon>
        <taxon>Paenibacillaceae</taxon>
        <taxon>Paenibacillus</taxon>
    </lineage>
</organism>
<dbReference type="RefSeq" id="WP_171690708.1">
    <property type="nucleotide sequence ID" value="NZ_WHOC01000088.1"/>
</dbReference>
<comment type="similarity">
    <text evidence="3 10">Belongs to the NadC/ModD family.</text>
</comment>
<dbReference type="Gene3D" id="3.20.20.70">
    <property type="entry name" value="Aldolase class I"/>
    <property type="match status" value="1"/>
</dbReference>
<evidence type="ECO:0000313" key="14">
    <source>
        <dbReference type="Proteomes" id="UP000658690"/>
    </source>
</evidence>
<evidence type="ECO:0000256" key="8">
    <source>
        <dbReference type="ARBA" id="ARBA00033102"/>
    </source>
</evidence>
<dbReference type="EMBL" id="WHOC01000088">
    <property type="protein sequence ID" value="NOU87542.1"/>
    <property type="molecule type" value="Genomic_DNA"/>
</dbReference>
<name>A0ABX1Z2B3_9BACL</name>
<evidence type="ECO:0000256" key="10">
    <source>
        <dbReference type="PIRNR" id="PIRNR006250"/>
    </source>
</evidence>
<evidence type="ECO:0000256" key="5">
    <source>
        <dbReference type="ARBA" id="ARBA00022642"/>
    </source>
</evidence>
<proteinExistence type="inferred from homology"/>
<evidence type="ECO:0000259" key="12">
    <source>
        <dbReference type="Pfam" id="PF02749"/>
    </source>
</evidence>
<dbReference type="PANTHER" id="PTHR32179:SF3">
    <property type="entry name" value="NICOTINATE-NUCLEOTIDE PYROPHOSPHORYLASE [CARBOXYLATING]"/>
    <property type="match status" value="1"/>
</dbReference>
<sequence length="289" mass="31545">MLDLNMELIRKHIRLWLEEDIGTGDVTTLTTIPLEHASKGIIHVKEDGIVCGLRIAQEVFAVVDASLRFETKVVEGSSVYKGTILAEVEGNTRSILLGERLSLNLMQRLSGIATKTREFVDALEGVPTRLVDTRKTTPGHRLLEKYAVRVGGGHNHRFGLYDAVMIKDNHIKGSGGITQAVQAARQQIPHTMKIEVEVENFEQLHEALAAGADIIMLDNMIPAKMKEAVSIIKSKAPHIVVEGSGSVTPQTIKAMAETGVDVISVGRLTYSVAALDISLDLNERKETAL</sequence>
<dbReference type="SUPFAM" id="SSF54675">
    <property type="entry name" value="Nicotinate/Quinolinate PRTase N-terminal domain-like"/>
    <property type="match status" value="1"/>
</dbReference>
<reference evidence="13 14" key="1">
    <citation type="submission" date="2019-10" db="EMBL/GenBank/DDBJ databases">
        <title>Description of Paenibacillus choica sp. nov.</title>
        <authorList>
            <person name="Carlier A."/>
            <person name="Qi S."/>
        </authorList>
    </citation>
    <scope>NUCLEOTIDE SEQUENCE [LARGE SCALE GENOMIC DNA]</scope>
    <source>
        <strain evidence="13 14">LMG 31460</strain>
    </source>
</reference>
<dbReference type="EC" id="2.4.2.19" evidence="4"/>
<evidence type="ECO:0000256" key="7">
    <source>
        <dbReference type="ARBA" id="ARBA00022679"/>
    </source>
</evidence>
<dbReference type="InterPro" id="IPR004393">
    <property type="entry name" value="NadC"/>
</dbReference>
<keyword evidence="6 10" id="KW-0328">Glycosyltransferase</keyword>
<evidence type="ECO:0000256" key="3">
    <source>
        <dbReference type="ARBA" id="ARBA00009400"/>
    </source>
</evidence>
<keyword evidence="14" id="KW-1185">Reference proteome</keyword>
<dbReference type="InterPro" id="IPR002638">
    <property type="entry name" value="Quinolinate_PRibosylTrfase_C"/>
</dbReference>
<feature type="domain" description="Quinolinate phosphoribosyl transferase C-terminal" evidence="11">
    <location>
        <begin position="112"/>
        <end position="280"/>
    </location>
</feature>
<dbReference type="InterPro" id="IPR037128">
    <property type="entry name" value="Quinolinate_PRibosylTase_N_sf"/>
</dbReference>
<dbReference type="PANTHER" id="PTHR32179">
    <property type="entry name" value="NICOTINATE-NUCLEOTIDE PYROPHOSPHORYLASE [CARBOXYLATING]"/>
    <property type="match status" value="1"/>
</dbReference>
<evidence type="ECO:0000256" key="6">
    <source>
        <dbReference type="ARBA" id="ARBA00022676"/>
    </source>
</evidence>
<dbReference type="InterPro" id="IPR027277">
    <property type="entry name" value="NadC/ModD"/>
</dbReference>
<evidence type="ECO:0000256" key="9">
    <source>
        <dbReference type="ARBA" id="ARBA00047445"/>
    </source>
</evidence>
<protein>
    <recommendedName>
        <fullName evidence="4">nicotinate-nucleotide diphosphorylase (carboxylating)</fullName>
        <ecNumber evidence="4">2.4.2.19</ecNumber>
    </recommendedName>
    <alternativeName>
        <fullName evidence="8">Quinolinate phosphoribosyltransferase [decarboxylating]</fullName>
    </alternativeName>
</protein>
<dbReference type="Pfam" id="PF01729">
    <property type="entry name" value="QRPTase_C"/>
    <property type="match status" value="1"/>
</dbReference>
<evidence type="ECO:0000256" key="2">
    <source>
        <dbReference type="ARBA" id="ARBA00004893"/>
    </source>
</evidence>
<accession>A0ABX1Z2B3</accession>